<evidence type="ECO:0000313" key="9">
    <source>
        <dbReference type="Proteomes" id="UP000095143"/>
    </source>
</evidence>
<evidence type="ECO:0000256" key="7">
    <source>
        <dbReference type="NCBIfam" id="TIGR00126"/>
    </source>
</evidence>
<name>A0A1C2E475_9PSED</name>
<dbReference type="RefSeq" id="WP_065988288.1">
    <property type="nucleotide sequence ID" value="NZ_MDEN01000060.1"/>
</dbReference>
<dbReference type="PIRSF" id="PIRSF001357">
    <property type="entry name" value="DeoC"/>
    <property type="match status" value="1"/>
</dbReference>
<dbReference type="PANTHER" id="PTHR10889">
    <property type="entry name" value="DEOXYRIBOSE-PHOSPHATE ALDOLASE"/>
    <property type="match status" value="1"/>
</dbReference>
<comment type="catalytic activity">
    <reaction evidence="6">
        <text>2-deoxy-D-ribose 5-phosphate = D-glyceraldehyde 3-phosphate + acetaldehyde</text>
        <dbReference type="Rhea" id="RHEA:12821"/>
        <dbReference type="ChEBI" id="CHEBI:15343"/>
        <dbReference type="ChEBI" id="CHEBI:59776"/>
        <dbReference type="ChEBI" id="CHEBI:62877"/>
        <dbReference type="EC" id="4.1.2.4"/>
    </reaction>
</comment>
<comment type="caution">
    <text evidence="8">The sequence shown here is derived from an EMBL/GenBank/DDBJ whole genome shotgun (WGS) entry which is preliminary data.</text>
</comment>
<gene>
    <name evidence="8" type="ORF">BBI10_09555</name>
</gene>
<dbReference type="GO" id="GO:0016052">
    <property type="term" value="P:carbohydrate catabolic process"/>
    <property type="evidence" value="ECO:0007669"/>
    <property type="project" value="TreeGrafter"/>
</dbReference>
<sequence length="258" mass="26949">MNDLNEAIDVHAVDASLAQLAIGLMELASLNADDTPEKIIALCHRALTPVGHVAAVCVMPRFAGLARRTLDSLHAREVSVVAAVNFPSGSPSVSSAESETQAAILAGADEIDLVYPFHALLGGDRQIGADIINACKARCGRAALTVTLETGVLRDPQVIYGASCVAIQEGANFLKTSTGKQVLNATPQASRILIAAIAESGAHVGINVSGNVRTLKEARVHMDLVKARFGPRWLEQGRLRLGATSLLDDLLGHLGVGA</sequence>
<protein>
    <recommendedName>
        <fullName evidence="3 7">Deoxyribose-phosphate aldolase</fullName>
        <ecNumber evidence="3 7">4.1.2.4</ecNumber>
    </recommendedName>
</protein>
<dbReference type="GO" id="GO:0009264">
    <property type="term" value="P:deoxyribonucleotide catabolic process"/>
    <property type="evidence" value="ECO:0007669"/>
    <property type="project" value="UniProtKB-UniRule"/>
</dbReference>
<dbReference type="NCBIfam" id="TIGR00126">
    <property type="entry name" value="deoC"/>
    <property type="match status" value="1"/>
</dbReference>
<dbReference type="Proteomes" id="UP000095143">
    <property type="component" value="Unassembled WGS sequence"/>
</dbReference>
<organism evidence="8 9">
    <name type="scientific">Pseudomonas graminis</name>
    <dbReference type="NCBI Taxonomy" id="158627"/>
    <lineage>
        <taxon>Bacteria</taxon>
        <taxon>Pseudomonadati</taxon>
        <taxon>Pseudomonadota</taxon>
        <taxon>Gammaproteobacteria</taxon>
        <taxon>Pseudomonadales</taxon>
        <taxon>Pseudomonadaceae</taxon>
        <taxon>Pseudomonas</taxon>
    </lineage>
</organism>
<reference evidence="8 9" key="1">
    <citation type="submission" date="2016-08" db="EMBL/GenBank/DDBJ databases">
        <title>Whole genome sequence of Pseudomonas graminis strain UASWS1507, a potential biological control agent for agriculture.</title>
        <authorList>
            <person name="Crovadore J."/>
            <person name="Calmin G."/>
            <person name="Chablais R."/>
            <person name="Cochard B."/>
            <person name="Lefort F."/>
        </authorList>
    </citation>
    <scope>NUCLEOTIDE SEQUENCE [LARGE SCALE GENOMIC DNA]</scope>
    <source>
        <strain evidence="8 9">UASWS1507</strain>
    </source>
</reference>
<dbReference type="Gene3D" id="3.20.20.70">
    <property type="entry name" value="Aldolase class I"/>
    <property type="match status" value="1"/>
</dbReference>
<dbReference type="SMART" id="SM01133">
    <property type="entry name" value="DeoC"/>
    <property type="match status" value="1"/>
</dbReference>
<evidence type="ECO:0000256" key="5">
    <source>
        <dbReference type="ARBA" id="ARBA00023270"/>
    </source>
</evidence>
<dbReference type="EC" id="4.1.2.4" evidence="3 7"/>
<dbReference type="OrthoDB" id="6579831at2"/>
<dbReference type="InterPro" id="IPR011343">
    <property type="entry name" value="DeoC"/>
</dbReference>
<dbReference type="GO" id="GO:0005737">
    <property type="term" value="C:cytoplasm"/>
    <property type="evidence" value="ECO:0007669"/>
    <property type="project" value="InterPro"/>
</dbReference>
<keyword evidence="4" id="KW-0456">Lyase</keyword>
<proteinExistence type="inferred from homology"/>
<dbReference type="PANTHER" id="PTHR10889:SF3">
    <property type="entry name" value="DEOXYRIBOSE-PHOSPHATE ALDOLASE"/>
    <property type="match status" value="1"/>
</dbReference>
<accession>A0A1C2E475</accession>
<evidence type="ECO:0000256" key="2">
    <source>
        <dbReference type="ARBA" id="ARBA00009473"/>
    </source>
</evidence>
<dbReference type="SUPFAM" id="SSF51569">
    <property type="entry name" value="Aldolase"/>
    <property type="match status" value="1"/>
</dbReference>
<evidence type="ECO:0000256" key="6">
    <source>
        <dbReference type="ARBA" id="ARBA00048791"/>
    </source>
</evidence>
<comment type="pathway">
    <text evidence="1">Carbohydrate degradation; 2-deoxy-D-ribose 1-phosphate degradation; D-glyceraldehyde 3-phosphate and acetaldehyde from 2-deoxy-alpha-D-ribose 1-phosphate: step 2/2.</text>
</comment>
<dbReference type="InterPro" id="IPR002915">
    <property type="entry name" value="DeoC/FbaB/LacD_aldolase"/>
</dbReference>
<keyword evidence="5" id="KW-0704">Schiff base</keyword>
<evidence type="ECO:0000313" key="8">
    <source>
        <dbReference type="EMBL" id="OCX21809.1"/>
    </source>
</evidence>
<dbReference type="Pfam" id="PF01791">
    <property type="entry name" value="DeoC"/>
    <property type="match status" value="1"/>
</dbReference>
<evidence type="ECO:0000256" key="1">
    <source>
        <dbReference type="ARBA" id="ARBA00004816"/>
    </source>
</evidence>
<dbReference type="GO" id="GO:0004139">
    <property type="term" value="F:deoxyribose-phosphate aldolase activity"/>
    <property type="evidence" value="ECO:0007669"/>
    <property type="project" value="UniProtKB-UniRule"/>
</dbReference>
<dbReference type="InterPro" id="IPR013785">
    <property type="entry name" value="Aldolase_TIM"/>
</dbReference>
<comment type="similarity">
    <text evidence="2">Belongs to the DeoC/FbaB aldolase family. DeoC type 2 subfamily.</text>
</comment>
<evidence type="ECO:0000256" key="3">
    <source>
        <dbReference type="ARBA" id="ARBA00012515"/>
    </source>
</evidence>
<dbReference type="EMBL" id="MDEN01000060">
    <property type="protein sequence ID" value="OCX21809.1"/>
    <property type="molecule type" value="Genomic_DNA"/>
</dbReference>
<dbReference type="AlphaFoldDB" id="A0A1C2E475"/>
<evidence type="ECO:0000256" key="4">
    <source>
        <dbReference type="ARBA" id="ARBA00023239"/>
    </source>
</evidence>